<protein>
    <submittedName>
        <fullName evidence="2">Uncharacterized protein</fullName>
    </submittedName>
</protein>
<organism evidence="2 3">
    <name type="scientific">Pisolithus microcarpus 441</name>
    <dbReference type="NCBI Taxonomy" id="765257"/>
    <lineage>
        <taxon>Eukaryota</taxon>
        <taxon>Fungi</taxon>
        <taxon>Dikarya</taxon>
        <taxon>Basidiomycota</taxon>
        <taxon>Agaricomycotina</taxon>
        <taxon>Agaricomycetes</taxon>
        <taxon>Agaricomycetidae</taxon>
        <taxon>Boletales</taxon>
        <taxon>Sclerodermatineae</taxon>
        <taxon>Pisolithaceae</taxon>
        <taxon>Pisolithus</taxon>
    </lineage>
</organism>
<feature type="compositionally biased region" description="Basic and acidic residues" evidence="1">
    <location>
        <begin position="14"/>
        <end position="24"/>
    </location>
</feature>
<keyword evidence="3" id="KW-1185">Reference proteome</keyword>
<gene>
    <name evidence="2" type="ORF">PISMIDRAFT_11649</name>
</gene>
<proteinExistence type="predicted"/>
<feature type="compositionally biased region" description="Polar residues" evidence="1">
    <location>
        <begin position="63"/>
        <end position="118"/>
    </location>
</feature>
<accession>A0A0C9YZU1</accession>
<reference evidence="3" key="2">
    <citation type="submission" date="2015-01" db="EMBL/GenBank/DDBJ databases">
        <title>Evolutionary Origins and Diversification of the Mycorrhizal Mutualists.</title>
        <authorList>
            <consortium name="DOE Joint Genome Institute"/>
            <consortium name="Mycorrhizal Genomics Consortium"/>
            <person name="Kohler A."/>
            <person name="Kuo A."/>
            <person name="Nagy L.G."/>
            <person name="Floudas D."/>
            <person name="Copeland A."/>
            <person name="Barry K.W."/>
            <person name="Cichocki N."/>
            <person name="Veneault-Fourrey C."/>
            <person name="LaButti K."/>
            <person name="Lindquist E.A."/>
            <person name="Lipzen A."/>
            <person name="Lundell T."/>
            <person name="Morin E."/>
            <person name="Murat C."/>
            <person name="Riley R."/>
            <person name="Ohm R."/>
            <person name="Sun H."/>
            <person name="Tunlid A."/>
            <person name="Henrissat B."/>
            <person name="Grigoriev I.V."/>
            <person name="Hibbett D.S."/>
            <person name="Martin F."/>
        </authorList>
    </citation>
    <scope>NUCLEOTIDE SEQUENCE [LARGE SCALE GENOMIC DNA]</scope>
    <source>
        <strain evidence="3">441</strain>
    </source>
</reference>
<evidence type="ECO:0000313" key="3">
    <source>
        <dbReference type="Proteomes" id="UP000054018"/>
    </source>
</evidence>
<name>A0A0C9YZU1_9AGAM</name>
<dbReference type="Proteomes" id="UP000054018">
    <property type="component" value="Unassembled WGS sequence"/>
</dbReference>
<evidence type="ECO:0000256" key="1">
    <source>
        <dbReference type="SAM" id="MobiDB-lite"/>
    </source>
</evidence>
<sequence>MGAGRNEGLENGEIEEHSRRTRSDKGKKRTNHSSTTASKKKYKSAATVNDEDDEESGEPHDNASASLQPAHVQASTEVINDTNPTEQTSTAVNTRPIPQTITHNSNISPAAHSANIQGTPGPHPDTDDMEGIEQQEFLDNFADTILDFDAALGTPY</sequence>
<evidence type="ECO:0000313" key="2">
    <source>
        <dbReference type="EMBL" id="KIK22301.1"/>
    </source>
</evidence>
<dbReference type="AlphaFoldDB" id="A0A0C9YZU1"/>
<reference evidence="2 3" key="1">
    <citation type="submission" date="2014-04" db="EMBL/GenBank/DDBJ databases">
        <authorList>
            <consortium name="DOE Joint Genome Institute"/>
            <person name="Kuo A."/>
            <person name="Kohler A."/>
            <person name="Costa M.D."/>
            <person name="Nagy L.G."/>
            <person name="Floudas D."/>
            <person name="Copeland A."/>
            <person name="Barry K.W."/>
            <person name="Cichocki N."/>
            <person name="Veneault-Fourrey C."/>
            <person name="LaButti K."/>
            <person name="Lindquist E.A."/>
            <person name="Lipzen A."/>
            <person name="Lundell T."/>
            <person name="Morin E."/>
            <person name="Murat C."/>
            <person name="Sun H."/>
            <person name="Tunlid A."/>
            <person name="Henrissat B."/>
            <person name="Grigoriev I.V."/>
            <person name="Hibbett D.S."/>
            <person name="Martin F."/>
            <person name="Nordberg H.P."/>
            <person name="Cantor M.N."/>
            <person name="Hua S.X."/>
        </authorList>
    </citation>
    <scope>NUCLEOTIDE SEQUENCE [LARGE SCALE GENOMIC DNA]</scope>
    <source>
        <strain evidence="2 3">441</strain>
    </source>
</reference>
<dbReference type="EMBL" id="KN833740">
    <property type="protein sequence ID" value="KIK22301.1"/>
    <property type="molecule type" value="Genomic_DNA"/>
</dbReference>
<feature type="region of interest" description="Disordered" evidence="1">
    <location>
        <begin position="1"/>
        <end position="129"/>
    </location>
</feature>
<dbReference type="HOGENOM" id="CLU_1687380_0_0_1"/>